<reference evidence="2 3" key="1">
    <citation type="submission" date="2014-04" db="EMBL/GenBank/DDBJ databases">
        <authorList>
            <consortium name="DOE Joint Genome Institute"/>
            <person name="Kuo A."/>
            <person name="Kohler A."/>
            <person name="Costa M.D."/>
            <person name="Nagy L.G."/>
            <person name="Floudas D."/>
            <person name="Copeland A."/>
            <person name="Barry K.W."/>
            <person name="Cichocki N."/>
            <person name="Veneault-Fourrey C."/>
            <person name="LaButti K."/>
            <person name="Lindquist E.A."/>
            <person name="Lipzen A."/>
            <person name="Lundell T."/>
            <person name="Morin E."/>
            <person name="Murat C."/>
            <person name="Sun H."/>
            <person name="Tunlid A."/>
            <person name="Henrissat B."/>
            <person name="Grigoriev I.V."/>
            <person name="Hibbett D.S."/>
            <person name="Martin F."/>
            <person name="Nordberg H.P."/>
            <person name="Cantor M.N."/>
            <person name="Hua S.X."/>
        </authorList>
    </citation>
    <scope>NUCLEOTIDE SEQUENCE [LARGE SCALE GENOMIC DNA]</scope>
    <source>
        <strain evidence="2 3">441</strain>
    </source>
</reference>
<feature type="region of interest" description="Disordered" evidence="1">
    <location>
        <begin position="16"/>
        <end position="51"/>
    </location>
</feature>
<evidence type="ECO:0000313" key="2">
    <source>
        <dbReference type="EMBL" id="KIK23451.1"/>
    </source>
</evidence>
<reference evidence="3" key="2">
    <citation type="submission" date="2015-01" db="EMBL/GenBank/DDBJ databases">
        <title>Evolutionary Origins and Diversification of the Mycorrhizal Mutualists.</title>
        <authorList>
            <consortium name="DOE Joint Genome Institute"/>
            <consortium name="Mycorrhizal Genomics Consortium"/>
            <person name="Kohler A."/>
            <person name="Kuo A."/>
            <person name="Nagy L.G."/>
            <person name="Floudas D."/>
            <person name="Copeland A."/>
            <person name="Barry K.W."/>
            <person name="Cichocki N."/>
            <person name="Veneault-Fourrey C."/>
            <person name="LaButti K."/>
            <person name="Lindquist E.A."/>
            <person name="Lipzen A."/>
            <person name="Lundell T."/>
            <person name="Morin E."/>
            <person name="Murat C."/>
            <person name="Riley R."/>
            <person name="Ohm R."/>
            <person name="Sun H."/>
            <person name="Tunlid A."/>
            <person name="Henrissat B."/>
            <person name="Grigoriev I.V."/>
            <person name="Hibbett D.S."/>
            <person name="Martin F."/>
        </authorList>
    </citation>
    <scope>NUCLEOTIDE SEQUENCE [LARGE SCALE GENOMIC DNA]</scope>
    <source>
        <strain evidence="3">441</strain>
    </source>
</reference>
<feature type="region of interest" description="Disordered" evidence="1">
    <location>
        <begin position="237"/>
        <end position="294"/>
    </location>
</feature>
<dbReference type="EMBL" id="KN833726">
    <property type="protein sequence ID" value="KIK23451.1"/>
    <property type="molecule type" value="Genomic_DNA"/>
</dbReference>
<protein>
    <submittedName>
        <fullName evidence="2">Uncharacterized protein</fullName>
    </submittedName>
</protein>
<dbReference type="OrthoDB" id="2693043at2759"/>
<gene>
    <name evidence="2" type="ORF">PISMIDRAFT_10934</name>
</gene>
<feature type="compositionally biased region" description="Polar residues" evidence="1">
    <location>
        <begin position="263"/>
        <end position="276"/>
    </location>
</feature>
<proteinExistence type="predicted"/>
<keyword evidence="3" id="KW-1185">Reference proteome</keyword>
<dbReference type="AlphaFoldDB" id="A0A0C9Z354"/>
<evidence type="ECO:0000256" key="1">
    <source>
        <dbReference type="SAM" id="MobiDB-lite"/>
    </source>
</evidence>
<sequence>MFIFSFPYLPLPAPPFDEASQSSKEPHTSAAMDRQPKPQPITRGKSTSTQDAKSAFNLHHRMRRPGGNVAPMILLAPSTDLLAAEEGRVCEEVGQVEKGEAGRMEMEDARLGEDKRTTDSMQGMAHQPTGFPPPQYVYYPMHHPWRMHYDQDPYVAQYRAARAFPDHPSSFVPDPWEDRHADYENQMQYMRGGGQYGPQDPSNRFPAYQGPYPPLRDHLNDAVPGYYYHRTCAQPPPQSLQSPVLHGSTHSNLTPGMSPWPPQQQTYLPPAQSTVPLNRDTPPKSKFLSLTLNY</sequence>
<dbReference type="HOGENOM" id="CLU_082481_0_0_1"/>
<dbReference type="Proteomes" id="UP000054018">
    <property type="component" value="Unassembled WGS sequence"/>
</dbReference>
<organism evidence="2 3">
    <name type="scientific">Pisolithus microcarpus 441</name>
    <dbReference type="NCBI Taxonomy" id="765257"/>
    <lineage>
        <taxon>Eukaryota</taxon>
        <taxon>Fungi</taxon>
        <taxon>Dikarya</taxon>
        <taxon>Basidiomycota</taxon>
        <taxon>Agaricomycotina</taxon>
        <taxon>Agaricomycetes</taxon>
        <taxon>Agaricomycetidae</taxon>
        <taxon>Boletales</taxon>
        <taxon>Sclerodermatineae</taxon>
        <taxon>Pisolithaceae</taxon>
        <taxon>Pisolithus</taxon>
    </lineage>
</organism>
<accession>A0A0C9Z354</accession>
<evidence type="ECO:0000313" key="3">
    <source>
        <dbReference type="Proteomes" id="UP000054018"/>
    </source>
</evidence>
<name>A0A0C9Z354_9AGAM</name>